<evidence type="ECO:0000256" key="1">
    <source>
        <dbReference type="SAM" id="MobiDB-lite"/>
    </source>
</evidence>
<sequence length="72" mass="8230">MDSDNTTEKASSDVFKLDCRQSAEIEDIIISPPETGKYDNLKSELIQQLSTSREKKVHQLIRHEELGDRKPS</sequence>
<dbReference type="PANTHER" id="PTHR33327">
    <property type="entry name" value="ENDONUCLEASE"/>
    <property type="match status" value="1"/>
</dbReference>
<organism evidence="3 4">
    <name type="scientific">Arctia plantaginis</name>
    <name type="common">Wood tiger moth</name>
    <name type="synonym">Phalaena plantaginis</name>
    <dbReference type="NCBI Taxonomy" id="874455"/>
    <lineage>
        <taxon>Eukaryota</taxon>
        <taxon>Metazoa</taxon>
        <taxon>Ecdysozoa</taxon>
        <taxon>Arthropoda</taxon>
        <taxon>Hexapoda</taxon>
        <taxon>Insecta</taxon>
        <taxon>Pterygota</taxon>
        <taxon>Neoptera</taxon>
        <taxon>Endopterygota</taxon>
        <taxon>Lepidoptera</taxon>
        <taxon>Glossata</taxon>
        <taxon>Ditrysia</taxon>
        <taxon>Noctuoidea</taxon>
        <taxon>Erebidae</taxon>
        <taxon>Arctiinae</taxon>
        <taxon>Arctia</taxon>
    </lineage>
</organism>
<dbReference type="InterPro" id="IPR055469">
    <property type="entry name" value="DUF7041"/>
</dbReference>
<accession>A0A8S0YXJ7</accession>
<evidence type="ECO:0000313" key="3">
    <source>
        <dbReference type="EMBL" id="CAB3225128.1"/>
    </source>
</evidence>
<evidence type="ECO:0000259" key="2">
    <source>
        <dbReference type="Pfam" id="PF23055"/>
    </source>
</evidence>
<feature type="compositionally biased region" description="Basic and acidic residues" evidence="1">
    <location>
        <begin position="61"/>
        <end position="72"/>
    </location>
</feature>
<dbReference type="OrthoDB" id="6260718at2759"/>
<dbReference type="Pfam" id="PF23055">
    <property type="entry name" value="DUF7041"/>
    <property type="match status" value="1"/>
</dbReference>
<comment type="caution">
    <text evidence="3">The sequence shown here is derived from an EMBL/GenBank/DDBJ whole genome shotgun (WGS) entry which is preliminary data.</text>
</comment>
<reference evidence="3 4" key="1">
    <citation type="submission" date="2020-04" db="EMBL/GenBank/DDBJ databases">
        <authorList>
            <person name="Wallbank WR R."/>
            <person name="Pardo Diaz C."/>
            <person name="Kozak K."/>
            <person name="Martin S."/>
            <person name="Jiggins C."/>
            <person name="Moest M."/>
            <person name="Warren A I."/>
            <person name="Byers J.R.P. K."/>
            <person name="Montejo-Kovacevich G."/>
            <person name="Yen C E."/>
        </authorList>
    </citation>
    <scope>NUCLEOTIDE SEQUENCE [LARGE SCALE GENOMIC DNA]</scope>
</reference>
<gene>
    <name evidence="3" type="ORF">APLA_LOCUS2359</name>
</gene>
<proteinExistence type="predicted"/>
<dbReference type="EMBL" id="CADEBC010000205">
    <property type="protein sequence ID" value="CAB3225128.1"/>
    <property type="molecule type" value="Genomic_DNA"/>
</dbReference>
<name>A0A8S0YXJ7_ARCPL</name>
<dbReference type="Proteomes" id="UP000494106">
    <property type="component" value="Unassembled WGS sequence"/>
</dbReference>
<feature type="region of interest" description="Disordered" evidence="1">
    <location>
        <begin position="53"/>
        <end position="72"/>
    </location>
</feature>
<dbReference type="AlphaFoldDB" id="A0A8S0YXJ7"/>
<keyword evidence="4" id="KW-1185">Reference proteome</keyword>
<protein>
    <recommendedName>
        <fullName evidence="2">DUF7041 domain-containing protein</fullName>
    </recommendedName>
</protein>
<feature type="domain" description="DUF7041" evidence="2">
    <location>
        <begin position="8"/>
        <end position="61"/>
    </location>
</feature>
<dbReference type="PANTHER" id="PTHR33327:SF3">
    <property type="entry name" value="RNA-DIRECTED DNA POLYMERASE"/>
    <property type="match status" value="1"/>
</dbReference>
<evidence type="ECO:0000313" key="4">
    <source>
        <dbReference type="Proteomes" id="UP000494106"/>
    </source>
</evidence>